<sequence>MITNFKKLQDLYTKEGARYAFELLVKDLLNSENGPIRSVALNQGDNGIECYLGSLDDKSIIFQCKYFPEQINKSQQNQIRESFNRIKNNKDLKCEKWILCIPKDLNFDENAWFDTWKSKQTIPIELYDESFLRHLLNKHHSIRDHYFQNSNIDLLKSIIQELYRVNISLENLIAKRRTPDLKLGIITNGDEFSTDKINILPFSDYKLLIEENISKPELLTIDDAIKYIQTKNNQQIKTDEISQIADRLFTSYTKHYTTYQNSIQKHYQLVAEQLNKSFFVFFVENNGTVPASNISVKIKFPQNLFVTEMEYSKNFEKKDYYLINPPNVETILNDILEDDEETIPLLYPFYDINKFNQIKPLPLPSLFSKNAVRDKIKYNEKTHIAHFWLNRVSHAGRYDFHIDALSVRLKNSDNISLKYTIICDEYENFVEGELKFEFTKETTQKLPFDQFK</sequence>
<name>A0A6H3NNM0_9LEPT</name>
<dbReference type="RefSeq" id="WP_135781573.1">
    <property type="nucleotide sequence ID" value="NZ_JAIZBL010000010.1"/>
</dbReference>
<reference evidence="1" key="1">
    <citation type="journal article" date="2019" name="PLoS Negl. Trop. Dis.">
        <title>Revisiting the worldwide diversity of Leptospira species in the environment.</title>
        <authorList>
            <person name="Vincent A.T."/>
            <person name="Schiettekatte O."/>
            <person name="Bourhy P."/>
            <person name="Veyrier F.J."/>
            <person name="Picardeau M."/>
        </authorList>
    </citation>
    <scope>NUCLEOTIDE SEQUENCE [LARGE SCALE GENOMIC DNA]</scope>
    <source>
        <strain evidence="1">201601109</strain>
    </source>
</reference>
<dbReference type="AlphaFoldDB" id="A0A6H3NNM0"/>
<comment type="caution">
    <text evidence="1">The sequence shown here is derived from an EMBL/GenBank/DDBJ whole genome shotgun (WGS) entry which is preliminary data.</text>
</comment>
<organism evidence="1 2">
    <name type="scientific">Leptospira bandrabouensis</name>
    <dbReference type="NCBI Taxonomy" id="2484903"/>
    <lineage>
        <taxon>Bacteria</taxon>
        <taxon>Pseudomonadati</taxon>
        <taxon>Spirochaetota</taxon>
        <taxon>Spirochaetia</taxon>
        <taxon>Leptospirales</taxon>
        <taxon>Leptospiraceae</taxon>
        <taxon>Leptospira</taxon>
    </lineage>
</organism>
<accession>A0A6H3NNM0</accession>
<evidence type="ECO:0008006" key="3">
    <source>
        <dbReference type="Google" id="ProtNLM"/>
    </source>
</evidence>
<gene>
    <name evidence="1" type="ORF">EHR08_19610</name>
</gene>
<evidence type="ECO:0000313" key="1">
    <source>
        <dbReference type="EMBL" id="TGN10318.1"/>
    </source>
</evidence>
<dbReference type="Proteomes" id="UP000297649">
    <property type="component" value="Unassembled WGS sequence"/>
</dbReference>
<evidence type="ECO:0000313" key="2">
    <source>
        <dbReference type="Proteomes" id="UP000297649"/>
    </source>
</evidence>
<keyword evidence="2" id="KW-1185">Reference proteome</keyword>
<dbReference type="EMBL" id="RQHU01000029">
    <property type="protein sequence ID" value="TGN10318.1"/>
    <property type="molecule type" value="Genomic_DNA"/>
</dbReference>
<protein>
    <recommendedName>
        <fullName evidence="3">Restriction endonuclease type IV Mrr domain-containing protein</fullName>
    </recommendedName>
</protein>
<proteinExistence type="predicted"/>